<evidence type="ECO:0000313" key="2">
    <source>
        <dbReference type="Proteomes" id="UP001241377"/>
    </source>
</evidence>
<dbReference type="Proteomes" id="UP001241377">
    <property type="component" value="Unassembled WGS sequence"/>
</dbReference>
<accession>A0ACC2WEU2</accession>
<gene>
    <name evidence="1" type="ORF">QFC19_001677</name>
</gene>
<evidence type="ECO:0000313" key="1">
    <source>
        <dbReference type="EMBL" id="KAJ9110274.1"/>
    </source>
</evidence>
<keyword evidence="2" id="KW-1185">Reference proteome</keyword>
<sequence>MTSSSFTLKWGIIATGGISQTFTKDLITDPSKRNASGLQHVVTAVGSRSVSSAQKFINDILSSTESKDATPYGSYDEVFADKDVDAVYIGTPHTMHYENTKAALLAGKHVLCEKHPIAYKLQEVIFSGKYGKVKRIFADLSNNIEPDRLEPTNRMIAPELGGGALLDLGPYPMTMLLMHQHPNNTKKAGPSSIVGHMVHYARTGVDGHSTWVLEWKDLGVAICTASITTAMSPQRSVIIQLESAEVHIESPTYRPQSFTVIERPSKQSLTEGVKSALEKTHYDCPIPETDGRGMQYQADEVARCIRDGKKESERCSLAESRIVMHVFDEVRRQGKYPIKEGKAGPPKGF</sequence>
<protein>
    <submittedName>
        <fullName evidence="1">Uncharacterized protein</fullName>
    </submittedName>
</protein>
<name>A0ACC2WEU2_9TREE</name>
<dbReference type="EMBL" id="JASBWR010000013">
    <property type="protein sequence ID" value="KAJ9110274.1"/>
    <property type="molecule type" value="Genomic_DNA"/>
</dbReference>
<reference evidence="1" key="1">
    <citation type="submission" date="2023-04" db="EMBL/GenBank/DDBJ databases">
        <title>Draft Genome sequencing of Naganishia species isolated from polar environments using Oxford Nanopore Technology.</title>
        <authorList>
            <person name="Leo P."/>
            <person name="Venkateswaran K."/>
        </authorList>
    </citation>
    <scope>NUCLEOTIDE SEQUENCE</scope>
    <source>
        <strain evidence="1">MNA-CCFEE 5261</strain>
    </source>
</reference>
<proteinExistence type="predicted"/>
<organism evidence="1 2">
    <name type="scientific">Naganishia cerealis</name>
    <dbReference type="NCBI Taxonomy" id="610337"/>
    <lineage>
        <taxon>Eukaryota</taxon>
        <taxon>Fungi</taxon>
        <taxon>Dikarya</taxon>
        <taxon>Basidiomycota</taxon>
        <taxon>Agaricomycotina</taxon>
        <taxon>Tremellomycetes</taxon>
        <taxon>Filobasidiales</taxon>
        <taxon>Filobasidiaceae</taxon>
        <taxon>Naganishia</taxon>
    </lineage>
</organism>
<comment type="caution">
    <text evidence="1">The sequence shown here is derived from an EMBL/GenBank/DDBJ whole genome shotgun (WGS) entry which is preliminary data.</text>
</comment>